<dbReference type="PROSITE" id="PS50297">
    <property type="entry name" value="ANK_REP_REGION"/>
    <property type="match status" value="4"/>
</dbReference>
<feature type="repeat" description="ANK" evidence="3">
    <location>
        <begin position="90"/>
        <end position="122"/>
    </location>
</feature>
<evidence type="ECO:0000256" key="2">
    <source>
        <dbReference type="ARBA" id="ARBA00023043"/>
    </source>
</evidence>
<feature type="repeat" description="ANK" evidence="3">
    <location>
        <begin position="165"/>
        <end position="197"/>
    </location>
</feature>
<organism evidence="4 5">
    <name type="scientific">Uliginosibacterium aquaticum</name>
    <dbReference type="NCBI Taxonomy" id="2731212"/>
    <lineage>
        <taxon>Bacteria</taxon>
        <taxon>Pseudomonadati</taxon>
        <taxon>Pseudomonadota</taxon>
        <taxon>Betaproteobacteria</taxon>
        <taxon>Rhodocyclales</taxon>
        <taxon>Zoogloeaceae</taxon>
        <taxon>Uliginosibacterium</taxon>
    </lineage>
</organism>
<feature type="repeat" description="ANK" evidence="3">
    <location>
        <begin position="131"/>
        <end position="163"/>
    </location>
</feature>
<dbReference type="PROSITE" id="PS50088">
    <property type="entry name" value="ANK_REPEAT"/>
    <property type="match status" value="5"/>
</dbReference>
<dbReference type="InterPro" id="IPR002110">
    <property type="entry name" value="Ankyrin_rpt"/>
</dbReference>
<dbReference type="InterPro" id="IPR036770">
    <property type="entry name" value="Ankyrin_rpt-contain_sf"/>
</dbReference>
<dbReference type="Proteomes" id="UP000778523">
    <property type="component" value="Unassembled WGS sequence"/>
</dbReference>
<dbReference type="PANTHER" id="PTHR24189:SF50">
    <property type="entry name" value="ANKYRIN REPEAT AND SOCS BOX PROTEIN 2"/>
    <property type="match status" value="1"/>
</dbReference>
<dbReference type="SUPFAM" id="SSF48403">
    <property type="entry name" value="Ankyrin repeat"/>
    <property type="match status" value="1"/>
</dbReference>
<dbReference type="InterPro" id="IPR050745">
    <property type="entry name" value="Multifunctional_regulatory"/>
</dbReference>
<keyword evidence="5" id="KW-1185">Reference proteome</keyword>
<sequence>MNPEASSLSTLVTPHAALATPERQLAVLVQDAAGFVNRGLAILWRDRVAGDLAVQYAEACILIERNELAPLARLLRDEPELLEYRSDDDEGQQLLHFAARRASLAALGLLVEQGAPLDSPSGHLREGVFFPGATPLLVACEAGCEDAALSLLTAGADPNASLPGRRESALHLAAGQGMTALVEALIAAGADVDAMSGWHSFDDQLGAFGGGSPLHAAALSNCAATAFLLLKAGATRDAACADLRTPLHYAAARGAVGVLEVLLAAGAEPDAQEVCAFEGGTTGLSALHYAVVNGHLEAAAMLLCYGANPALIEPASGESALEMAQRSGNPLLPGVLQRALQGQPDAVYGPLDEQLVRCSPDDYAEQRDFLENLLVESPFSNRSLLVLSDWLAETLGPENRPHLARAYREWAGRSQT</sequence>
<evidence type="ECO:0000256" key="3">
    <source>
        <dbReference type="PROSITE-ProRule" id="PRU00023"/>
    </source>
</evidence>
<feature type="repeat" description="ANK" evidence="3">
    <location>
        <begin position="242"/>
        <end position="274"/>
    </location>
</feature>
<gene>
    <name evidence="4" type="ORF">HJ583_018590</name>
</gene>
<keyword evidence="2 3" id="KW-0040">ANK repeat</keyword>
<dbReference type="RefSeq" id="WP_170023312.1">
    <property type="nucleotide sequence ID" value="NZ_JABCSC020000007.1"/>
</dbReference>
<dbReference type="Pfam" id="PF12796">
    <property type="entry name" value="Ank_2"/>
    <property type="match status" value="2"/>
</dbReference>
<comment type="caution">
    <text evidence="4">The sequence shown here is derived from an EMBL/GenBank/DDBJ whole genome shotgun (WGS) entry which is preliminary data.</text>
</comment>
<protein>
    <submittedName>
        <fullName evidence="4">Ankyrin repeat domain-containing protein</fullName>
    </submittedName>
</protein>
<dbReference type="SMART" id="SM00248">
    <property type="entry name" value="ANK"/>
    <property type="match status" value="6"/>
</dbReference>
<reference evidence="4 5" key="1">
    <citation type="submission" date="2020-06" db="EMBL/GenBank/DDBJ databases">
        <title>Draft genome of Uliginosibacterium sp. IMCC34675.</title>
        <authorList>
            <person name="Song J."/>
        </authorList>
    </citation>
    <scope>NUCLEOTIDE SEQUENCE [LARGE SCALE GENOMIC DNA]</scope>
    <source>
        <strain evidence="4 5">IMCC34675</strain>
    </source>
</reference>
<dbReference type="EMBL" id="JABCSC020000007">
    <property type="protein sequence ID" value="NSL57045.1"/>
    <property type="molecule type" value="Genomic_DNA"/>
</dbReference>
<name>A0ABX2ISD9_9RHOO</name>
<dbReference type="Pfam" id="PF13637">
    <property type="entry name" value="Ank_4"/>
    <property type="match status" value="1"/>
</dbReference>
<dbReference type="PANTHER" id="PTHR24189">
    <property type="entry name" value="MYOTROPHIN"/>
    <property type="match status" value="1"/>
</dbReference>
<proteinExistence type="predicted"/>
<accession>A0ABX2ISD9</accession>
<dbReference type="Gene3D" id="1.25.40.20">
    <property type="entry name" value="Ankyrin repeat-containing domain"/>
    <property type="match status" value="2"/>
</dbReference>
<evidence type="ECO:0000313" key="4">
    <source>
        <dbReference type="EMBL" id="NSL57045.1"/>
    </source>
</evidence>
<evidence type="ECO:0000313" key="5">
    <source>
        <dbReference type="Proteomes" id="UP000778523"/>
    </source>
</evidence>
<keyword evidence="1" id="KW-0677">Repeat</keyword>
<feature type="repeat" description="ANK" evidence="3">
    <location>
        <begin position="282"/>
        <end position="314"/>
    </location>
</feature>
<evidence type="ECO:0000256" key="1">
    <source>
        <dbReference type="ARBA" id="ARBA00022737"/>
    </source>
</evidence>